<dbReference type="GO" id="GO:0000774">
    <property type="term" value="F:adenyl-nucleotide exchange factor activity"/>
    <property type="evidence" value="ECO:0007669"/>
    <property type="project" value="InterPro"/>
</dbReference>
<comment type="caution">
    <text evidence="15">The sequence shown here is derived from an EMBL/GenBank/DDBJ whole genome shotgun (WGS) entry which is preliminary data.</text>
</comment>
<dbReference type="Proteomes" id="UP000319449">
    <property type="component" value="Unassembled WGS sequence"/>
</dbReference>
<keyword evidence="6 10" id="KW-0143">Chaperone</keyword>
<comment type="subcellular location">
    <subcellularLocation>
        <location evidence="1 10">Cytoplasm</location>
    </subcellularLocation>
</comment>
<dbReference type="Pfam" id="PF01025">
    <property type="entry name" value="GrpE"/>
    <property type="match status" value="1"/>
</dbReference>
<feature type="region of interest" description="Disordered" evidence="14">
    <location>
        <begin position="1"/>
        <end position="35"/>
    </location>
</feature>
<dbReference type="FunFam" id="2.30.22.10:FF:000001">
    <property type="entry name" value="Protein GrpE"/>
    <property type="match status" value="1"/>
</dbReference>
<dbReference type="GO" id="GO:0051087">
    <property type="term" value="F:protein-folding chaperone binding"/>
    <property type="evidence" value="ECO:0007669"/>
    <property type="project" value="InterPro"/>
</dbReference>
<dbReference type="PANTHER" id="PTHR21237">
    <property type="entry name" value="GRPE PROTEIN"/>
    <property type="match status" value="1"/>
</dbReference>
<dbReference type="PANTHER" id="PTHR21237:SF23">
    <property type="entry name" value="GRPE PROTEIN HOMOLOG, MITOCHONDRIAL"/>
    <property type="match status" value="1"/>
</dbReference>
<dbReference type="Gene3D" id="2.30.22.10">
    <property type="entry name" value="Head domain of nucleotide exchange factor GrpE"/>
    <property type="match status" value="1"/>
</dbReference>
<evidence type="ECO:0000256" key="10">
    <source>
        <dbReference type="HAMAP-Rule" id="MF_01151"/>
    </source>
</evidence>
<organism evidence="15 16">
    <name type="scientific">Geobacter argillaceus</name>
    <dbReference type="NCBI Taxonomy" id="345631"/>
    <lineage>
        <taxon>Bacteria</taxon>
        <taxon>Pseudomonadati</taxon>
        <taxon>Thermodesulfobacteriota</taxon>
        <taxon>Desulfuromonadia</taxon>
        <taxon>Geobacterales</taxon>
        <taxon>Geobacteraceae</taxon>
        <taxon>Geobacter</taxon>
    </lineage>
</organism>
<dbReference type="EMBL" id="VLLN01000008">
    <property type="protein sequence ID" value="TWJ19494.1"/>
    <property type="molecule type" value="Genomic_DNA"/>
</dbReference>
<evidence type="ECO:0000256" key="8">
    <source>
        <dbReference type="ARBA" id="ARBA00072274"/>
    </source>
</evidence>
<dbReference type="GO" id="GO:0042803">
    <property type="term" value="F:protein homodimerization activity"/>
    <property type="evidence" value="ECO:0007669"/>
    <property type="project" value="InterPro"/>
</dbReference>
<dbReference type="GO" id="GO:0051082">
    <property type="term" value="F:unfolded protein binding"/>
    <property type="evidence" value="ECO:0007669"/>
    <property type="project" value="TreeGrafter"/>
</dbReference>
<dbReference type="CDD" id="cd00446">
    <property type="entry name" value="GrpE"/>
    <property type="match status" value="1"/>
</dbReference>
<dbReference type="NCBIfam" id="NF010748">
    <property type="entry name" value="PRK14150.1"/>
    <property type="match status" value="1"/>
</dbReference>
<comment type="function">
    <text evidence="7 10 11">Participates actively in the response to hyperosmotic and heat shock by preventing the aggregation of stress-denatured proteins, in association with DnaK and GrpE. It is the nucleotide exchange factor for DnaK and may function as a thermosensor. Unfolded proteins bind initially to DnaJ; upon interaction with the DnaJ-bound protein, DnaK hydrolyzes its bound ATP, resulting in the formation of a stable complex. GrpE releases ADP from DnaK; ATP binding to DnaK triggers the release of the substrate protein, thus completing the reaction cycle. Several rounds of ATP-dependent interactions between DnaJ, DnaK and GrpE are required for fully efficient folding.</text>
</comment>
<reference evidence="15 16" key="1">
    <citation type="submission" date="2019-07" db="EMBL/GenBank/DDBJ databases">
        <title>Genomic Encyclopedia of Archaeal and Bacterial Type Strains, Phase II (KMG-II): from individual species to whole genera.</title>
        <authorList>
            <person name="Goeker M."/>
        </authorList>
    </citation>
    <scope>NUCLEOTIDE SEQUENCE [LARGE SCALE GENOMIC DNA]</scope>
    <source>
        <strain evidence="15 16">ATCC BAA-1139</strain>
    </source>
</reference>
<evidence type="ECO:0000256" key="9">
    <source>
        <dbReference type="ARBA" id="ARBA00076414"/>
    </source>
</evidence>
<gene>
    <name evidence="10" type="primary">grpE</name>
    <name evidence="15" type="ORF">JN12_01611</name>
</gene>
<comment type="subunit">
    <text evidence="3 10">Homodimer.</text>
</comment>
<evidence type="ECO:0000256" key="2">
    <source>
        <dbReference type="ARBA" id="ARBA00009054"/>
    </source>
</evidence>
<dbReference type="PRINTS" id="PR00773">
    <property type="entry name" value="GRPEPROTEIN"/>
</dbReference>
<evidence type="ECO:0000256" key="1">
    <source>
        <dbReference type="ARBA" id="ARBA00004496"/>
    </source>
</evidence>
<evidence type="ECO:0000256" key="12">
    <source>
        <dbReference type="RuleBase" id="RU004478"/>
    </source>
</evidence>
<keyword evidence="16" id="KW-1185">Reference proteome</keyword>
<evidence type="ECO:0000256" key="11">
    <source>
        <dbReference type="RuleBase" id="RU000639"/>
    </source>
</evidence>
<accession>A0A562VP15</accession>
<comment type="similarity">
    <text evidence="2 10 12">Belongs to the GrpE family.</text>
</comment>
<evidence type="ECO:0000256" key="3">
    <source>
        <dbReference type="ARBA" id="ARBA00011738"/>
    </source>
</evidence>
<evidence type="ECO:0000313" key="15">
    <source>
        <dbReference type="EMBL" id="TWJ19494.1"/>
    </source>
</evidence>
<protein>
    <recommendedName>
        <fullName evidence="8 10">Protein GrpE</fullName>
    </recommendedName>
    <alternativeName>
        <fullName evidence="9 10">HSP-70 cofactor</fullName>
    </alternativeName>
</protein>
<evidence type="ECO:0000313" key="16">
    <source>
        <dbReference type="Proteomes" id="UP000319449"/>
    </source>
</evidence>
<dbReference type="SUPFAM" id="SSF51064">
    <property type="entry name" value="Head domain of nucleotide exchange factor GrpE"/>
    <property type="match status" value="1"/>
</dbReference>
<dbReference type="GO" id="GO:0005829">
    <property type="term" value="C:cytosol"/>
    <property type="evidence" value="ECO:0007669"/>
    <property type="project" value="TreeGrafter"/>
</dbReference>
<dbReference type="InterPro" id="IPR013805">
    <property type="entry name" value="GrpE_CC"/>
</dbReference>
<sequence>MEKKKRETVNNAETPEQQPETVAAEAAAETAAPSDRVKELEELLAAKEAEAAANWEKFVRERADLENYRKRVQREKEELIKYGNENLILEILPAVDNMERALAHVDLESQDPVITGVRMTLEMLLSALKKFGVTPVEIGKGTPFDPALHQAMGQVACEDQEVNTVVDVYQKGYLLSERLLRPAMVTVACAPKSE</sequence>
<evidence type="ECO:0000256" key="4">
    <source>
        <dbReference type="ARBA" id="ARBA00022490"/>
    </source>
</evidence>
<name>A0A562VP15_9BACT</name>
<dbReference type="AlphaFoldDB" id="A0A562VP15"/>
<dbReference type="HAMAP" id="MF_01151">
    <property type="entry name" value="GrpE"/>
    <property type="match status" value="1"/>
</dbReference>
<evidence type="ECO:0000256" key="14">
    <source>
        <dbReference type="SAM" id="MobiDB-lite"/>
    </source>
</evidence>
<dbReference type="NCBIfam" id="NF010738">
    <property type="entry name" value="PRK14140.1"/>
    <property type="match status" value="1"/>
</dbReference>
<dbReference type="NCBIfam" id="NF010755">
    <property type="entry name" value="PRK14158.1"/>
    <property type="match status" value="1"/>
</dbReference>
<dbReference type="Gene3D" id="3.90.20.20">
    <property type="match status" value="1"/>
</dbReference>
<evidence type="ECO:0000256" key="6">
    <source>
        <dbReference type="ARBA" id="ARBA00023186"/>
    </source>
</evidence>
<evidence type="ECO:0000256" key="13">
    <source>
        <dbReference type="SAM" id="Coils"/>
    </source>
</evidence>
<dbReference type="RefSeq" id="WP_145020923.1">
    <property type="nucleotide sequence ID" value="NZ_VLLN01000008.1"/>
</dbReference>
<dbReference type="OrthoDB" id="9789811at2"/>
<dbReference type="SUPFAM" id="SSF58014">
    <property type="entry name" value="Coiled-coil domain of nucleotide exchange factor GrpE"/>
    <property type="match status" value="1"/>
</dbReference>
<evidence type="ECO:0000256" key="7">
    <source>
        <dbReference type="ARBA" id="ARBA00053401"/>
    </source>
</evidence>
<dbReference type="InterPro" id="IPR000740">
    <property type="entry name" value="GrpE"/>
</dbReference>
<feature type="coiled-coil region" evidence="13">
    <location>
        <begin position="58"/>
        <end position="85"/>
    </location>
</feature>
<keyword evidence="4 10" id="KW-0963">Cytoplasm</keyword>
<evidence type="ECO:0000256" key="5">
    <source>
        <dbReference type="ARBA" id="ARBA00023016"/>
    </source>
</evidence>
<keyword evidence="5 10" id="KW-0346">Stress response</keyword>
<feature type="compositionally biased region" description="Low complexity" evidence="14">
    <location>
        <begin position="15"/>
        <end position="33"/>
    </location>
</feature>
<dbReference type="GO" id="GO:0006457">
    <property type="term" value="P:protein folding"/>
    <property type="evidence" value="ECO:0007669"/>
    <property type="project" value="InterPro"/>
</dbReference>
<keyword evidence="13" id="KW-0175">Coiled coil</keyword>
<dbReference type="InterPro" id="IPR009012">
    <property type="entry name" value="GrpE_head"/>
</dbReference>
<proteinExistence type="inferred from homology"/>
<dbReference type="PROSITE" id="PS01071">
    <property type="entry name" value="GRPE"/>
    <property type="match status" value="1"/>
</dbReference>